<sequence>MPFDERFEVLTHPGTLAHRGWDTAAVSGTVLVLGGRSEIGLAVAKRLVSGDVRRFVLAARPGADLTGEVAALREAGAETVETAEFDADDLAAHGPFLDKVAAEHGPLDTVVLAFGILGDQARAERDAAHAAAIVHTDYVAQVGVLTHAANLLRAQGHGRLVVFSSVAGVRVRRANYVYGSAKAGLDGFASGLADALHSDNRGSAPGRGLRHPGPRKRRGSGVQLLLVRPGFVIGRMTEGMTPAPFSSTPDQVAEATVAALRRGRGVVWVPGMLRPVFFAMRLLPRAIWRKLPR</sequence>
<accession>A0A1H4Z618</accession>
<evidence type="ECO:0000313" key="5">
    <source>
        <dbReference type="EMBL" id="SED25603.1"/>
    </source>
</evidence>
<dbReference type="SMART" id="SM00822">
    <property type="entry name" value="PKS_KR"/>
    <property type="match status" value="1"/>
</dbReference>
<dbReference type="PROSITE" id="PS00061">
    <property type="entry name" value="ADH_SHORT"/>
    <property type="match status" value="1"/>
</dbReference>
<gene>
    <name evidence="5" type="ORF">SAMN04489727_7109</name>
</gene>
<dbReference type="InterPro" id="IPR020904">
    <property type="entry name" value="Sc_DH/Rdtase_CS"/>
</dbReference>
<dbReference type="PRINTS" id="PR00081">
    <property type="entry name" value="GDHRDH"/>
</dbReference>
<protein>
    <submittedName>
        <fullName evidence="5">Short-chain dehydrogenase</fullName>
    </submittedName>
</protein>
<feature type="region of interest" description="Disordered" evidence="3">
    <location>
        <begin position="199"/>
        <end position="218"/>
    </location>
</feature>
<dbReference type="STRING" id="208445.SAMN04489727_7109"/>
<dbReference type="PANTHER" id="PTHR43669">
    <property type="entry name" value="5-KETO-D-GLUCONATE 5-REDUCTASE"/>
    <property type="match status" value="1"/>
</dbReference>
<dbReference type="AlphaFoldDB" id="A0A1H4Z618"/>
<dbReference type="InterPro" id="IPR036291">
    <property type="entry name" value="NAD(P)-bd_dom_sf"/>
</dbReference>
<dbReference type="InterPro" id="IPR057326">
    <property type="entry name" value="KR_dom"/>
</dbReference>
<dbReference type="Pfam" id="PF00106">
    <property type="entry name" value="adh_short"/>
    <property type="match status" value="1"/>
</dbReference>
<evidence type="ECO:0000313" key="6">
    <source>
        <dbReference type="Proteomes" id="UP000199622"/>
    </source>
</evidence>
<reference evidence="6" key="1">
    <citation type="submission" date="2016-10" db="EMBL/GenBank/DDBJ databases">
        <authorList>
            <person name="Varghese N."/>
            <person name="Submissions S."/>
        </authorList>
    </citation>
    <scope>NUCLEOTIDE SEQUENCE [LARGE SCALE GENOMIC DNA]</scope>
    <source>
        <strain evidence="6">DSM 44544</strain>
    </source>
</reference>
<evidence type="ECO:0000256" key="2">
    <source>
        <dbReference type="ARBA" id="ARBA00023002"/>
    </source>
</evidence>
<dbReference type="EMBL" id="FNSO01000004">
    <property type="protein sequence ID" value="SED25603.1"/>
    <property type="molecule type" value="Genomic_DNA"/>
</dbReference>
<dbReference type="SUPFAM" id="SSF51735">
    <property type="entry name" value="NAD(P)-binding Rossmann-fold domains"/>
    <property type="match status" value="1"/>
</dbReference>
<dbReference type="InterPro" id="IPR002347">
    <property type="entry name" value="SDR_fam"/>
</dbReference>
<dbReference type="Proteomes" id="UP000199622">
    <property type="component" value="Unassembled WGS sequence"/>
</dbReference>
<proteinExistence type="inferred from homology"/>
<keyword evidence="2" id="KW-0560">Oxidoreductase</keyword>
<dbReference type="Gene3D" id="3.40.50.720">
    <property type="entry name" value="NAD(P)-binding Rossmann-like Domain"/>
    <property type="match status" value="1"/>
</dbReference>
<comment type="similarity">
    <text evidence="1">Belongs to the short-chain dehydrogenases/reductases (SDR) family.</text>
</comment>
<evidence type="ECO:0000259" key="4">
    <source>
        <dbReference type="SMART" id="SM00822"/>
    </source>
</evidence>
<dbReference type="PANTHER" id="PTHR43669:SF6">
    <property type="entry name" value="DECAPRENYLPHOSPHORYL-2-KETO-BETA-D-ERYTHRO-PENTOSE REDUCTASE"/>
    <property type="match status" value="1"/>
</dbReference>
<feature type="domain" description="Ketoreductase" evidence="4">
    <location>
        <begin position="28"/>
        <end position="215"/>
    </location>
</feature>
<organism evidence="5 6">
    <name type="scientific">Amycolatopsis tolypomycina</name>
    <dbReference type="NCBI Taxonomy" id="208445"/>
    <lineage>
        <taxon>Bacteria</taxon>
        <taxon>Bacillati</taxon>
        <taxon>Actinomycetota</taxon>
        <taxon>Actinomycetes</taxon>
        <taxon>Pseudonocardiales</taxon>
        <taxon>Pseudonocardiaceae</taxon>
        <taxon>Amycolatopsis</taxon>
    </lineage>
</organism>
<dbReference type="GO" id="GO:0016491">
    <property type="term" value="F:oxidoreductase activity"/>
    <property type="evidence" value="ECO:0007669"/>
    <property type="project" value="UniProtKB-KW"/>
</dbReference>
<feature type="compositionally biased region" description="Basic residues" evidence="3">
    <location>
        <begin position="208"/>
        <end position="218"/>
    </location>
</feature>
<name>A0A1H4Z618_9PSEU</name>
<keyword evidence="6" id="KW-1185">Reference proteome</keyword>
<evidence type="ECO:0000256" key="3">
    <source>
        <dbReference type="SAM" id="MobiDB-lite"/>
    </source>
</evidence>
<evidence type="ECO:0000256" key="1">
    <source>
        <dbReference type="ARBA" id="ARBA00006484"/>
    </source>
</evidence>